<evidence type="ECO:0000256" key="6">
    <source>
        <dbReference type="ARBA" id="ARBA00023180"/>
    </source>
</evidence>
<organism evidence="9">
    <name type="scientific">Tetraodon nigroviridis</name>
    <name type="common">Spotted green pufferfish</name>
    <name type="synonym">Chelonodon nigroviridis</name>
    <dbReference type="NCBI Taxonomy" id="99883"/>
    <lineage>
        <taxon>Eukaryota</taxon>
        <taxon>Metazoa</taxon>
        <taxon>Chordata</taxon>
        <taxon>Craniata</taxon>
        <taxon>Vertebrata</taxon>
        <taxon>Euteleostomi</taxon>
        <taxon>Actinopterygii</taxon>
        <taxon>Neopterygii</taxon>
        <taxon>Teleostei</taxon>
        <taxon>Neoteleostei</taxon>
        <taxon>Acanthomorphata</taxon>
        <taxon>Eupercaria</taxon>
        <taxon>Tetraodontiformes</taxon>
        <taxon>Tetradontoidea</taxon>
        <taxon>Tetraodontidae</taxon>
        <taxon>Tetraodon</taxon>
    </lineage>
</organism>
<evidence type="ECO:0000256" key="1">
    <source>
        <dbReference type="ARBA" id="ARBA00004141"/>
    </source>
</evidence>
<dbReference type="EMBL" id="CAAE01013974">
    <property type="protein sequence ID" value="CAF95792.1"/>
    <property type="molecule type" value="Genomic_DNA"/>
</dbReference>
<dbReference type="GO" id="GO:0005886">
    <property type="term" value="C:plasma membrane"/>
    <property type="evidence" value="ECO:0007669"/>
    <property type="project" value="TreeGrafter"/>
</dbReference>
<dbReference type="CDD" id="cd03161">
    <property type="entry name" value="TM4SF2_6_like_LEL"/>
    <property type="match status" value="1"/>
</dbReference>
<evidence type="ECO:0000256" key="8">
    <source>
        <dbReference type="RuleBase" id="RU361218"/>
    </source>
</evidence>
<keyword evidence="6" id="KW-0325">Glycoprotein</keyword>
<evidence type="ECO:0000256" key="4">
    <source>
        <dbReference type="ARBA" id="ARBA00022989"/>
    </source>
</evidence>
<accession>Q4SU90</accession>
<dbReference type="InterPro" id="IPR048232">
    <property type="entry name" value="TSN6/7_LEL"/>
</dbReference>
<evidence type="ECO:0000256" key="2">
    <source>
        <dbReference type="ARBA" id="ARBA00006840"/>
    </source>
</evidence>
<comment type="caution">
    <text evidence="9">The sequence shown here is derived from an EMBL/GenBank/DDBJ whole genome shotgun (WGS) entry which is preliminary data.</text>
</comment>
<comment type="caution">
    <text evidence="8">Lacks conserved residue(s) required for the propagation of feature annotation.</text>
</comment>
<dbReference type="Pfam" id="PF00335">
    <property type="entry name" value="Tetraspanin"/>
    <property type="match status" value="1"/>
</dbReference>
<keyword evidence="5 8" id="KW-0472">Membrane</keyword>
<comment type="subcellular location">
    <subcellularLocation>
        <location evidence="1 8">Membrane</location>
        <topology evidence="1 8">Multi-pass membrane protein</topology>
    </subcellularLocation>
</comment>
<dbReference type="InterPro" id="IPR008952">
    <property type="entry name" value="Tetraspanin_EC2_sf"/>
</dbReference>
<keyword evidence="3 8" id="KW-0812">Transmembrane</keyword>
<dbReference type="InterPro" id="IPR000301">
    <property type="entry name" value="Tetraspanin_animals"/>
</dbReference>
<proteinExistence type="inferred from homology"/>
<dbReference type="PANTHER" id="PTHR19282">
    <property type="entry name" value="TETRASPANIN"/>
    <property type="match status" value="1"/>
</dbReference>
<comment type="function">
    <text evidence="7">May be involved in cell proliferation and cell motility.</text>
</comment>
<dbReference type="SUPFAM" id="SSF48652">
    <property type="entry name" value="Tetraspanin"/>
    <property type="match status" value="1"/>
</dbReference>
<sequence>MAPRRMETKPVIFCLQTVLLLYSFVFWVTGAVLLSVGLWWKFMLGPYMLLISNSPSNGPLVLAGTGGAIVLFGLFGCFATCRGRPWMLKLYAVFLALVFMTELIAGISGFIFRHEVTAKMNEHHPTLANAQRCRLGNKLHLCVSVCVQIKGTFFTTYNEAVMRYDGLDDRSLAVDGVQRSLRCCGVHNYTSWFNSVYFPVSGFPASCCVSFSDCSYADLKNSTLAARKVHKQGCYQLVTSFIERNMGIIAGVTFGIAFSQGMSLACCLSRFIHTNQYEMV</sequence>
<dbReference type="PANTHER" id="PTHR19282:SF257">
    <property type="entry name" value="TETRASPANIN-7"/>
    <property type="match status" value="1"/>
</dbReference>
<reference evidence="9" key="1">
    <citation type="journal article" date="2004" name="Nature">
        <title>Genome duplication in the teleost fish Tetraodon nigroviridis reveals the early vertebrate proto-karyotype.</title>
        <authorList>
            <person name="Jaillon O."/>
            <person name="Aury J.-M."/>
            <person name="Brunet F."/>
            <person name="Petit J.-L."/>
            <person name="Stange-Thomann N."/>
            <person name="Mauceli E."/>
            <person name="Bouneau L."/>
            <person name="Fischer C."/>
            <person name="Ozouf-Costaz C."/>
            <person name="Bernot A."/>
            <person name="Nicaud S."/>
            <person name="Jaffe D."/>
            <person name="Fisher S."/>
            <person name="Lutfalla G."/>
            <person name="Dossat C."/>
            <person name="Segurens B."/>
            <person name="Dasilva C."/>
            <person name="Salanoubat M."/>
            <person name="Levy M."/>
            <person name="Boudet N."/>
            <person name="Castellano S."/>
            <person name="Anthouard V."/>
            <person name="Jubin C."/>
            <person name="Castelli V."/>
            <person name="Katinka M."/>
            <person name="Vacherie B."/>
            <person name="Biemont C."/>
            <person name="Skalli Z."/>
            <person name="Cattolico L."/>
            <person name="Poulain J."/>
            <person name="De Berardinis V."/>
            <person name="Cruaud C."/>
            <person name="Duprat S."/>
            <person name="Brottier P."/>
            <person name="Coutanceau J.-P."/>
            <person name="Gouzy J."/>
            <person name="Parra G."/>
            <person name="Lardier G."/>
            <person name="Chapple C."/>
            <person name="McKernan K.J."/>
            <person name="McEwan P."/>
            <person name="Bosak S."/>
            <person name="Kellis M."/>
            <person name="Volff J.-N."/>
            <person name="Guigo R."/>
            <person name="Zody M.C."/>
            <person name="Mesirov J."/>
            <person name="Lindblad-Toh K."/>
            <person name="Birren B."/>
            <person name="Nusbaum C."/>
            <person name="Kahn D."/>
            <person name="Robinson-Rechavi M."/>
            <person name="Laudet V."/>
            <person name="Schachter V."/>
            <person name="Quetier F."/>
            <person name="Saurin W."/>
            <person name="Scarpelli C."/>
            <person name="Wincker P."/>
            <person name="Lander E.S."/>
            <person name="Weissenbach J."/>
            <person name="Roest Crollius H."/>
        </authorList>
    </citation>
    <scope>NUCLEOTIDE SEQUENCE [LARGE SCALE GENOMIC DNA]</scope>
</reference>
<dbReference type="OrthoDB" id="9972904at2759"/>
<evidence type="ECO:0000256" key="5">
    <source>
        <dbReference type="ARBA" id="ARBA00023136"/>
    </source>
</evidence>
<comment type="similarity">
    <text evidence="2 8">Belongs to the tetraspanin (TM4SF) family.</text>
</comment>
<feature type="transmembrane region" description="Helical" evidence="8">
    <location>
        <begin position="60"/>
        <end position="78"/>
    </location>
</feature>
<feature type="transmembrane region" description="Helical" evidence="8">
    <location>
        <begin position="90"/>
        <end position="112"/>
    </location>
</feature>
<dbReference type="AlphaFoldDB" id="Q4SU90"/>
<dbReference type="PRINTS" id="PR00259">
    <property type="entry name" value="TMFOUR"/>
</dbReference>
<dbReference type="InterPro" id="IPR018499">
    <property type="entry name" value="Tetraspanin/Peripherin"/>
</dbReference>
<protein>
    <recommendedName>
        <fullName evidence="8">Tetraspanin</fullName>
    </recommendedName>
</protein>
<evidence type="ECO:0000256" key="3">
    <source>
        <dbReference type="ARBA" id="ARBA00022692"/>
    </source>
</evidence>
<name>Q4SU90_TETNG</name>
<dbReference type="PROSITE" id="PS00421">
    <property type="entry name" value="TM4_1"/>
    <property type="match status" value="1"/>
</dbReference>
<gene>
    <name evidence="9" type="ORF">GSTENG00012570001</name>
</gene>
<evidence type="ECO:0000256" key="7">
    <source>
        <dbReference type="ARBA" id="ARBA00056010"/>
    </source>
</evidence>
<feature type="transmembrane region" description="Helical" evidence="8">
    <location>
        <begin position="12"/>
        <end position="40"/>
    </location>
</feature>
<dbReference type="Gene3D" id="1.10.1450.10">
    <property type="entry name" value="Tetraspanin"/>
    <property type="match status" value="1"/>
</dbReference>
<dbReference type="KEGG" id="tng:GSTEN00012570G001"/>
<evidence type="ECO:0000313" key="9">
    <source>
        <dbReference type="EMBL" id="CAF95792.1"/>
    </source>
</evidence>
<keyword evidence="4 8" id="KW-1133">Transmembrane helix</keyword>
<dbReference type="FunFam" id="1.10.1450.10:FF:000003">
    <property type="entry name" value="Tetraspanin"/>
    <property type="match status" value="1"/>
</dbReference>
<dbReference type="InterPro" id="IPR018503">
    <property type="entry name" value="Tetraspanin_CS"/>
</dbReference>
<reference evidence="9" key="2">
    <citation type="submission" date="2004-02" db="EMBL/GenBank/DDBJ databases">
        <authorList>
            <consortium name="Genoscope"/>
            <consortium name="Whitehead Institute Centre for Genome Research"/>
        </authorList>
    </citation>
    <scope>NUCLEOTIDE SEQUENCE</scope>
</reference>
<dbReference type="PIRSF" id="PIRSF002419">
    <property type="entry name" value="Tetraspanin"/>
    <property type="match status" value="1"/>
</dbReference>